<sequence length="315" mass="34788">MFDLPNTGKTIYHHGLSLGLRRPVLDDPIRGQSRARVFRPFQTLQTFNEGLVKELHRYLKDPELCKKAAGYALFKKALNKDTQHQSILSANASLLFLIPIDAPSGIWLTNNGNVSGKVSGPQRSTAVSQYLATKEPLSPYSTLIALRMQPFYFMNDFPAKIAQALLFNMHEFGEYAVLTTLLFHFLLSWTLVINRSSTSSIIVESLKDCLLPHLQSRLSEEHTDSIAEALLTIRVADAGPPTTAATTIETATASSPTAPTITDATGGWMVFRWIPVDHLVLMKQKHLQLEVTEVADADVDVVDMDVLAEVLTEGG</sequence>
<evidence type="ECO:0000313" key="2">
    <source>
        <dbReference type="Proteomes" id="UP000799118"/>
    </source>
</evidence>
<evidence type="ECO:0000313" key="1">
    <source>
        <dbReference type="EMBL" id="KAE9392456.1"/>
    </source>
</evidence>
<protein>
    <submittedName>
        <fullName evidence="1">Uncharacterized protein</fullName>
    </submittedName>
</protein>
<name>A0A6A4H3V1_9AGAR</name>
<keyword evidence="2" id="KW-1185">Reference proteome</keyword>
<accession>A0A6A4H3V1</accession>
<dbReference type="EMBL" id="ML769595">
    <property type="protein sequence ID" value="KAE9392456.1"/>
    <property type="molecule type" value="Genomic_DNA"/>
</dbReference>
<dbReference type="OrthoDB" id="3231188at2759"/>
<dbReference type="Proteomes" id="UP000799118">
    <property type="component" value="Unassembled WGS sequence"/>
</dbReference>
<organism evidence="1 2">
    <name type="scientific">Gymnopus androsaceus JB14</name>
    <dbReference type="NCBI Taxonomy" id="1447944"/>
    <lineage>
        <taxon>Eukaryota</taxon>
        <taxon>Fungi</taxon>
        <taxon>Dikarya</taxon>
        <taxon>Basidiomycota</taxon>
        <taxon>Agaricomycotina</taxon>
        <taxon>Agaricomycetes</taxon>
        <taxon>Agaricomycetidae</taxon>
        <taxon>Agaricales</taxon>
        <taxon>Marasmiineae</taxon>
        <taxon>Omphalotaceae</taxon>
        <taxon>Gymnopus</taxon>
    </lineage>
</organism>
<reference evidence="1" key="1">
    <citation type="journal article" date="2019" name="Environ. Microbiol.">
        <title>Fungal ecological strategies reflected in gene transcription - a case study of two litter decomposers.</title>
        <authorList>
            <person name="Barbi F."/>
            <person name="Kohler A."/>
            <person name="Barry K."/>
            <person name="Baskaran P."/>
            <person name="Daum C."/>
            <person name="Fauchery L."/>
            <person name="Ihrmark K."/>
            <person name="Kuo A."/>
            <person name="LaButti K."/>
            <person name="Lipzen A."/>
            <person name="Morin E."/>
            <person name="Grigoriev I.V."/>
            <person name="Henrissat B."/>
            <person name="Lindahl B."/>
            <person name="Martin F."/>
        </authorList>
    </citation>
    <scope>NUCLEOTIDE SEQUENCE</scope>
    <source>
        <strain evidence="1">JB14</strain>
    </source>
</reference>
<dbReference type="AlphaFoldDB" id="A0A6A4H3V1"/>
<gene>
    <name evidence="1" type="ORF">BT96DRAFT_944625</name>
</gene>
<proteinExistence type="predicted"/>